<feature type="transmembrane region" description="Helical" evidence="2">
    <location>
        <begin position="67"/>
        <end position="90"/>
    </location>
</feature>
<name>A0ABR3FNM7_9AGAR</name>
<dbReference type="SUPFAM" id="SSF160443">
    <property type="entry name" value="SMR domain-like"/>
    <property type="match status" value="1"/>
</dbReference>
<dbReference type="PANTHER" id="PTHR47417">
    <property type="entry name" value="SMR DOMAIN-CONTAINING PROTEIN YPL199C"/>
    <property type="match status" value="1"/>
</dbReference>
<dbReference type="Pfam" id="PF01713">
    <property type="entry name" value="Smr"/>
    <property type="match status" value="1"/>
</dbReference>
<keyword evidence="5" id="KW-1185">Reference proteome</keyword>
<keyword evidence="2" id="KW-0812">Transmembrane</keyword>
<feature type="transmembrane region" description="Helical" evidence="2">
    <location>
        <begin position="28"/>
        <end position="47"/>
    </location>
</feature>
<evidence type="ECO:0000313" key="5">
    <source>
        <dbReference type="Proteomes" id="UP001465976"/>
    </source>
</evidence>
<dbReference type="InterPro" id="IPR036063">
    <property type="entry name" value="Smr_dom_sf"/>
</dbReference>
<dbReference type="PROSITE" id="PS50828">
    <property type="entry name" value="SMR"/>
    <property type="match status" value="1"/>
</dbReference>
<evidence type="ECO:0000256" key="2">
    <source>
        <dbReference type="SAM" id="Phobius"/>
    </source>
</evidence>
<accession>A0ABR3FNM7</accession>
<dbReference type="InterPro" id="IPR053020">
    <property type="entry name" value="Smr_domain_protein"/>
</dbReference>
<reference evidence="4 5" key="1">
    <citation type="submission" date="2024-02" db="EMBL/GenBank/DDBJ databases">
        <title>A draft genome for the cacao thread blight pathogen Marasmius crinis-equi.</title>
        <authorList>
            <person name="Cohen S.P."/>
            <person name="Baruah I.K."/>
            <person name="Amoako-Attah I."/>
            <person name="Bukari Y."/>
            <person name="Meinhardt L.W."/>
            <person name="Bailey B.A."/>
        </authorList>
    </citation>
    <scope>NUCLEOTIDE SEQUENCE [LARGE SCALE GENOMIC DNA]</scope>
    <source>
        <strain evidence="4 5">GH-76</strain>
    </source>
</reference>
<dbReference type="Gene3D" id="3.30.1370.110">
    <property type="match status" value="1"/>
</dbReference>
<dbReference type="SMART" id="SM00463">
    <property type="entry name" value="SMR"/>
    <property type="match status" value="1"/>
</dbReference>
<comment type="caution">
    <text evidence="4">The sequence shown here is derived from an EMBL/GenBank/DDBJ whole genome shotgun (WGS) entry which is preliminary data.</text>
</comment>
<dbReference type="Proteomes" id="UP001465976">
    <property type="component" value="Unassembled WGS sequence"/>
</dbReference>
<keyword evidence="2" id="KW-0472">Membrane</keyword>
<feature type="compositionally biased region" description="Low complexity" evidence="1">
    <location>
        <begin position="158"/>
        <end position="212"/>
    </location>
</feature>
<feature type="compositionally biased region" description="Polar residues" evidence="1">
    <location>
        <begin position="112"/>
        <end position="123"/>
    </location>
</feature>
<feature type="region of interest" description="Disordered" evidence="1">
    <location>
        <begin position="101"/>
        <end position="238"/>
    </location>
</feature>
<keyword evidence="2" id="KW-1133">Transmembrane helix</keyword>
<dbReference type="InterPro" id="IPR002625">
    <property type="entry name" value="Smr_dom"/>
</dbReference>
<dbReference type="PANTHER" id="PTHR47417:SF1">
    <property type="entry name" value="SMR DOMAIN-CONTAINING PROTEIN YPL199C"/>
    <property type="match status" value="1"/>
</dbReference>
<evidence type="ECO:0000259" key="3">
    <source>
        <dbReference type="PROSITE" id="PS50828"/>
    </source>
</evidence>
<feature type="region of interest" description="Disordered" evidence="1">
    <location>
        <begin position="286"/>
        <end position="324"/>
    </location>
</feature>
<evidence type="ECO:0000256" key="1">
    <source>
        <dbReference type="SAM" id="MobiDB-lite"/>
    </source>
</evidence>
<protein>
    <recommendedName>
        <fullName evidence="3">Smr domain-containing protein</fullName>
    </recommendedName>
</protein>
<organism evidence="4 5">
    <name type="scientific">Marasmius crinis-equi</name>
    <dbReference type="NCBI Taxonomy" id="585013"/>
    <lineage>
        <taxon>Eukaryota</taxon>
        <taxon>Fungi</taxon>
        <taxon>Dikarya</taxon>
        <taxon>Basidiomycota</taxon>
        <taxon>Agaricomycotina</taxon>
        <taxon>Agaricomycetes</taxon>
        <taxon>Agaricomycetidae</taxon>
        <taxon>Agaricales</taxon>
        <taxon>Marasmiineae</taxon>
        <taxon>Marasmiaceae</taxon>
        <taxon>Marasmius</taxon>
    </lineage>
</organism>
<sequence length="636" mass="68556">MDILVSTASSFVLRYVLSNALPSYKPSMIIPVFLGIWEGTWLHMLLLSMPSSYDPYLAYLLRPFIDFFISGSISYVFSVVVWSALTVLALDAMGPAHFHDTRREKTYKRPISTRTGSAHTSHTVLHPIPHTPRSRRSRSRSLTFVLPVSSPESANLITSPPSQEQSQASTSQSSSEATSGASSSATPQIPSSSSSATPQIASSSSTSTATPPRTELTPQQRPIPPIESSEVSAASPEVDLGNNFVPSMGLEPVTSPITSIPLLNPPVNPRIELVVPAVAEGSRSNFPRSPFPPSTAPPIVATSPTAPEESRIAGPARDSSDSPIPVPAPGFFPGIVPEPNPRAFSIPPQPPVRAFLQHHDETDALQTPVLRGFDDQVQVDSDIEADELTTPPHLRAVVRPHHPSFMQALEGSLVEEPPTAGPSLLLDARSVTLASSTSITANVSPVPVPPRGQPSPALSALDMLSPVSATSAMESIISTTDPKLLFDRAEKLRNKAWKEVEEKARLKADLVKARAEGRKKDIFILTGDIKDSEHRIDNLHARAKRRYYLAKNTEALQGDEIDVHGLLVEEAVEATEVAFRKILREGKDTLRVIVGKGNHSKDGTPKLKPAVTTAMKKHGFQCTVDPRNAGVLLLAL</sequence>
<proteinExistence type="predicted"/>
<dbReference type="EMBL" id="JBAHYK010000183">
    <property type="protein sequence ID" value="KAL0577035.1"/>
    <property type="molecule type" value="Genomic_DNA"/>
</dbReference>
<gene>
    <name evidence="4" type="ORF">V5O48_004969</name>
</gene>
<feature type="compositionally biased region" description="Low complexity" evidence="1">
    <location>
        <begin position="226"/>
        <end position="238"/>
    </location>
</feature>
<evidence type="ECO:0000313" key="4">
    <source>
        <dbReference type="EMBL" id="KAL0577035.1"/>
    </source>
</evidence>
<feature type="domain" description="Smr" evidence="3">
    <location>
        <begin position="561"/>
        <end position="636"/>
    </location>
</feature>